<feature type="compositionally biased region" description="Basic and acidic residues" evidence="2">
    <location>
        <begin position="1"/>
        <end position="12"/>
    </location>
</feature>
<gene>
    <name evidence="4" type="ORF">L1049_028308</name>
</gene>
<dbReference type="AlphaFoldDB" id="A0AAP0RKB5"/>
<evidence type="ECO:0000313" key="4">
    <source>
        <dbReference type="EMBL" id="KAK9278732.1"/>
    </source>
</evidence>
<feature type="region of interest" description="Disordered" evidence="2">
    <location>
        <begin position="1"/>
        <end position="30"/>
    </location>
</feature>
<evidence type="ECO:0000256" key="1">
    <source>
        <dbReference type="ARBA" id="ARBA00005711"/>
    </source>
</evidence>
<dbReference type="EMBL" id="JBBPBK010000009">
    <property type="protein sequence ID" value="KAK9278732.1"/>
    <property type="molecule type" value="Genomic_DNA"/>
</dbReference>
<protein>
    <recommendedName>
        <fullName evidence="3">Remorin C-terminal domain-containing protein</fullName>
    </recommendedName>
</protein>
<comment type="caution">
    <text evidence="4">The sequence shown here is derived from an EMBL/GenBank/DDBJ whole genome shotgun (WGS) entry which is preliminary data.</text>
</comment>
<proteinExistence type="inferred from homology"/>
<comment type="similarity">
    <text evidence="1">Belongs to the remorin family.</text>
</comment>
<dbReference type="PANTHER" id="PTHR31471">
    <property type="entry name" value="OS02G0116800 PROTEIN"/>
    <property type="match status" value="1"/>
</dbReference>
<accession>A0AAP0RKB5</accession>
<dbReference type="InterPro" id="IPR005516">
    <property type="entry name" value="Remorin_C"/>
</dbReference>
<evidence type="ECO:0000259" key="3">
    <source>
        <dbReference type="Pfam" id="PF03763"/>
    </source>
</evidence>
<feature type="domain" description="Remorin C-terminal" evidence="3">
    <location>
        <begin position="28"/>
        <end position="122"/>
    </location>
</feature>
<keyword evidence="5" id="KW-1185">Reference proteome</keyword>
<dbReference type="Proteomes" id="UP001415857">
    <property type="component" value="Unassembled WGS sequence"/>
</dbReference>
<sequence>MRKPPETGDQKQKNLARCGNGETKADGEKAEMEKIRKRYEKMKSAIFAWENEKKTKAKLRMERKKSELEHRRVRNLQHYQMKIAGIDQTAGGARAQVEEKRRIEESKVKDKAKKIRSTGKVHNACLCF</sequence>
<name>A0AAP0RKB5_LIQFO</name>
<reference evidence="4 5" key="1">
    <citation type="journal article" date="2024" name="Plant J.">
        <title>Genome sequences and population genomics reveal climatic adaptation and genomic divergence between two closely related sweetgum species.</title>
        <authorList>
            <person name="Xu W.Q."/>
            <person name="Ren C.Q."/>
            <person name="Zhang X.Y."/>
            <person name="Comes H.P."/>
            <person name="Liu X.H."/>
            <person name="Li Y.G."/>
            <person name="Kettle C.J."/>
            <person name="Jalonen R."/>
            <person name="Gaisberger H."/>
            <person name="Ma Y.Z."/>
            <person name="Qiu Y.X."/>
        </authorList>
    </citation>
    <scope>NUCLEOTIDE SEQUENCE [LARGE SCALE GENOMIC DNA]</scope>
    <source>
        <strain evidence="4">Hangzhou</strain>
    </source>
</reference>
<evidence type="ECO:0000313" key="5">
    <source>
        <dbReference type="Proteomes" id="UP001415857"/>
    </source>
</evidence>
<dbReference type="Pfam" id="PF03763">
    <property type="entry name" value="Remorin_C"/>
    <property type="match status" value="1"/>
</dbReference>
<organism evidence="4 5">
    <name type="scientific">Liquidambar formosana</name>
    <name type="common">Formosan gum</name>
    <dbReference type="NCBI Taxonomy" id="63359"/>
    <lineage>
        <taxon>Eukaryota</taxon>
        <taxon>Viridiplantae</taxon>
        <taxon>Streptophyta</taxon>
        <taxon>Embryophyta</taxon>
        <taxon>Tracheophyta</taxon>
        <taxon>Spermatophyta</taxon>
        <taxon>Magnoliopsida</taxon>
        <taxon>eudicotyledons</taxon>
        <taxon>Gunneridae</taxon>
        <taxon>Pentapetalae</taxon>
        <taxon>Saxifragales</taxon>
        <taxon>Altingiaceae</taxon>
        <taxon>Liquidambar</taxon>
    </lineage>
</organism>
<dbReference type="PANTHER" id="PTHR31471:SF5">
    <property type="entry name" value="GB|AAD39278.1"/>
    <property type="match status" value="1"/>
</dbReference>
<evidence type="ECO:0000256" key="2">
    <source>
        <dbReference type="SAM" id="MobiDB-lite"/>
    </source>
</evidence>